<protein>
    <submittedName>
        <fullName evidence="2 3">Uncharacterized protein LOC106050225</fullName>
    </submittedName>
</protein>
<accession>A0A9W3ARL0</accession>
<evidence type="ECO:0000313" key="5">
    <source>
        <dbReference type="RefSeq" id="XP_055889873.1"/>
    </source>
</evidence>
<organism evidence="1 4">
    <name type="scientific">Biomphalaria glabrata</name>
    <name type="common">Bloodfluke planorb</name>
    <name type="synonym">Freshwater snail</name>
    <dbReference type="NCBI Taxonomy" id="6526"/>
    <lineage>
        <taxon>Eukaryota</taxon>
        <taxon>Metazoa</taxon>
        <taxon>Spiralia</taxon>
        <taxon>Lophotrochozoa</taxon>
        <taxon>Mollusca</taxon>
        <taxon>Gastropoda</taxon>
        <taxon>Heterobranchia</taxon>
        <taxon>Euthyneura</taxon>
        <taxon>Panpulmonata</taxon>
        <taxon>Hygrophila</taxon>
        <taxon>Lymnaeoidea</taxon>
        <taxon>Planorbidae</taxon>
        <taxon>Biomphalaria</taxon>
    </lineage>
</organism>
<evidence type="ECO:0000313" key="3">
    <source>
        <dbReference type="RefSeq" id="XP_055889871.1"/>
    </source>
</evidence>
<evidence type="ECO:0000313" key="4">
    <source>
        <dbReference type="RefSeq" id="XP_055889872.1"/>
    </source>
</evidence>
<sequence>MDIDVDDVSLSAISQSDILIESGFPDNELCLENHQYTAMREMCVHNLPLEFQDQNFLLFLIMARILTCKIIVRGISQHRPQSFALDRRIGDMERVGTGSLIDVSRCGLHRQWELLQLAGLNCDRRDLFTLSILTSRHLVYDTDEALHTTVQFFHFFNHVPATEITGRDIRPFPDGDDQTCLLICKGVQPGLIEELKDIQDKLLGLENSIPNIIKARLSNQTFLVSYPHGEQQMMCQGWCQEREDNNADAGDRPRKCLEHQVCTCPGSLGAPMITFRNLQNPSGSNYKMDIWLHLGRNLETGFKVSHVK</sequence>
<dbReference type="GeneID" id="106050225"/>
<dbReference type="RefSeq" id="XP_055889872.1">
    <property type="nucleotide sequence ID" value="XM_056033897.1"/>
</dbReference>
<name>A0A9W3ARL0_BIOGL</name>
<keyword evidence="1" id="KW-1185">Reference proteome</keyword>
<dbReference type="RefSeq" id="XP_055889873.1">
    <property type="nucleotide sequence ID" value="XM_056033898.1"/>
</dbReference>
<evidence type="ECO:0000313" key="2">
    <source>
        <dbReference type="RefSeq" id="XP_055889870.1"/>
    </source>
</evidence>
<dbReference type="RefSeq" id="XP_055889871.1">
    <property type="nucleotide sequence ID" value="XM_056033896.1"/>
</dbReference>
<dbReference type="AlphaFoldDB" id="A0A9W3ARL0"/>
<dbReference type="OrthoDB" id="10639662at2759"/>
<evidence type="ECO:0000313" key="1">
    <source>
        <dbReference type="Proteomes" id="UP001165740"/>
    </source>
</evidence>
<dbReference type="RefSeq" id="XP_055889870.1">
    <property type="nucleotide sequence ID" value="XM_056033895.1"/>
</dbReference>
<proteinExistence type="predicted"/>
<reference evidence="2 3" key="1">
    <citation type="submission" date="2025-04" db="UniProtKB">
        <authorList>
            <consortium name="RefSeq"/>
        </authorList>
    </citation>
    <scope>IDENTIFICATION</scope>
</reference>
<dbReference type="Proteomes" id="UP001165740">
    <property type="component" value="Chromosome 6"/>
</dbReference>
<gene>
    <name evidence="2 3 4 5" type="primary">LOC106050225</name>
</gene>